<accession>A0A6A6EDF0</accession>
<protein>
    <submittedName>
        <fullName evidence="2">Uncharacterized protein</fullName>
    </submittedName>
</protein>
<feature type="compositionally biased region" description="Polar residues" evidence="1">
    <location>
        <begin position="1"/>
        <end position="12"/>
    </location>
</feature>
<dbReference type="EMBL" id="ML994622">
    <property type="protein sequence ID" value="KAF2189085.1"/>
    <property type="molecule type" value="Genomic_DNA"/>
</dbReference>
<keyword evidence="3" id="KW-1185">Reference proteome</keyword>
<evidence type="ECO:0000313" key="3">
    <source>
        <dbReference type="Proteomes" id="UP000800200"/>
    </source>
</evidence>
<feature type="region of interest" description="Disordered" evidence="1">
    <location>
        <begin position="1"/>
        <end position="31"/>
    </location>
</feature>
<name>A0A6A6EDF0_9PEZI</name>
<evidence type="ECO:0000313" key="2">
    <source>
        <dbReference type="EMBL" id="KAF2189085.1"/>
    </source>
</evidence>
<dbReference type="AlphaFoldDB" id="A0A6A6EDF0"/>
<proteinExistence type="predicted"/>
<dbReference type="Proteomes" id="UP000800200">
    <property type="component" value="Unassembled WGS sequence"/>
</dbReference>
<reference evidence="2" key="1">
    <citation type="journal article" date="2020" name="Stud. Mycol.">
        <title>101 Dothideomycetes genomes: a test case for predicting lifestyles and emergence of pathogens.</title>
        <authorList>
            <person name="Haridas S."/>
            <person name="Albert R."/>
            <person name="Binder M."/>
            <person name="Bloem J."/>
            <person name="Labutti K."/>
            <person name="Salamov A."/>
            <person name="Andreopoulos B."/>
            <person name="Baker S."/>
            <person name="Barry K."/>
            <person name="Bills G."/>
            <person name="Bluhm B."/>
            <person name="Cannon C."/>
            <person name="Castanera R."/>
            <person name="Culley D."/>
            <person name="Daum C."/>
            <person name="Ezra D."/>
            <person name="Gonzalez J."/>
            <person name="Henrissat B."/>
            <person name="Kuo A."/>
            <person name="Liang C."/>
            <person name="Lipzen A."/>
            <person name="Lutzoni F."/>
            <person name="Magnuson J."/>
            <person name="Mondo S."/>
            <person name="Nolan M."/>
            <person name="Ohm R."/>
            <person name="Pangilinan J."/>
            <person name="Park H.-J."/>
            <person name="Ramirez L."/>
            <person name="Alfaro M."/>
            <person name="Sun H."/>
            <person name="Tritt A."/>
            <person name="Yoshinaga Y."/>
            <person name="Zwiers L.-H."/>
            <person name="Turgeon B."/>
            <person name="Goodwin S."/>
            <person name="Spatafora J."/>
            <person name="Crous P."/>
            <person name="Grigoriev I."/>
        </authorList>
    </citation>
    <scope>NUCLEOTIDE SEQUENCE</scope>
    <source>
        <strain evidence="2">CBS 207.26</strain>
    </source>
</reference>
<gene>
    <name evidence="2" type="ORF">K469DRAFT_702813</name>
</gene>
<evidence type="ECO:0000256" key="1">
    <source>
        <dbReference type="SAM" id="MobiDB-lite"/>
    </source>
</evidence>
<sequence>MINQAPTGTVSIPTKVVSAPNNPPRSAQMIQPPICLRCKRRSTRPGTPATTVNTIPVSSLLLPTISYHHIPAPVLQPAPYPTFLAESTILLSKHLHPALQSFQ</sequence>
<organism evidence="2 3">
    <name type="scientific">Zopfia rhizophila CBS 207.26</name>
    <dbReference type="NCBI Taxonomy" id="1314779"/>
    <lineage>
        <taxon>Eukaryota</taxon>
        <taxon>Fungi</taxon>
        <taxon>Dikarya</taxon>
        <taxon>Ascomycota</taxon>
        <taxon>Pezizomycotina</taxon>
        <taxon>Dothideomycetes</taxon>
        <taxon>Dothideomycetes incertae sedis</taxon>
        <taxon>Zopfiaceae</taxon>
        <taxon>Zopfia</taxon>
    </lineage>
</organism>